<proteinExistence type="predicted"/>
<accession>A0A0C9WRT2</accession>
<gene>
    <name evidence="2" type="ORF">K443DRAFT_573003</name>
</gene>
<keyword evidence="1" id="KW-0812">Transmembrane</keyword>
<feature type="transmembrane region" description="Helical" evidence="1">
    <location>
        <begin position="79"/>
        <end position="97"/>
    </location>
</feature>
<reference evidence="2 3" key="1">
    <citation type="submission" date="2014-04" db="EMBL/GenBank/DDBJ databases">
        <authorList>
            <consortium name="DOE Joint Genome Institute"/>
            <person name="Kuo A."/>
            <person name="Kohler A."/>
            <person name="Nagy L.G."/>
            <person name="Floudas D."/>
            <person name="Copeland A."/>
            <person name="Barry K.W."/>
            <person name="Cichocki N."/>
            <person name="Veneault-Fourrey C."/>
            <person name="LaButti K."/>
            <person name="Lindquist E.A."/>
            <person name="Lipzen A."/>
            <person name="Lundell T."/>
            <person name="Morin E."/>
            <person name="Murat C."/>
            <person name="Sun H."/>
            <person name="Tunlid A."/>
            <person name="Henrissat B."/>
            <person name="Grigoriev I.V."/>
            <person name="Hibbett D.S."/>
            <person name="Martin F."/>
            <person name="Nordberg H.P."/>
            <person name="Cantor M.N."/>
            <person name="Hua S.X."/>
        </authorList>
    </citation>
    <scope>NUCLEOTIDE SEQUENCE [LARGE SCALE GENOMIC DNA]</scope>
    <source>
        <strain evidence="2 3">LaAM-08-1</strain>
    </source>
</reference>
<dbReference type="HOGENOM" id="CLU_1777770_0_0_1"/>
<organism evidence="2 3">
    <name type="scientific">Laccaria amethystina LaAM-08-1</name>
    <dbReference type="NCBI Taxonomy" id="1095629"/>
    <lineage>
        <taxon>Eukaryota</taxon>
        <taxon>Fungi</taxon>
        <taxon>Dikarya</taxon>
        <taxon>Basidiomycota</taxon>
        <taxon>Agaricomycotina</taxon>
        <taxon>Agaricomycetes</taxon>
        <taxon>Agaricomycetidae</taxon>
        <taxon>Agaricales</taxon>
        <taxon>Agaricineae</taxon>
        <taxon>Hydnangiaceae</taxon>
        <taxon>Laccaria</taxon>
    </lineage>
</organism>
<keyword evidence="1" id="KW-1133">Transmembrane helix</keyword>
<dbReference type="Proteomes" id="UP000054477">
    <property type="component" value="Unassembled WGS sequence"/>
</dbReference>
<reference evidence="3" key="2">
    <citation type="submission" date="2015-01" db="EMBL/GenBank/DDBJ databases">
        <title>Evolutionary Origins and Diversification of the Mycorrhizal Mutualists.</title>
        <authorList>
            <consortium name="DOE Joint Genome Institute"/>
            <consortium name="Mycorrhizal Genomics Consortium"/>
            <person name="Kohler A."/>
            <person name="Kuo A."/>
            <person name="Nagy L.G."/>
            <person name="Floudas D."/>
            <person name="Copeland A."/>
            <person name="Barry K.W."/>
            <person name="Cichocki N."/>
            <person name="Veneault-Fourrey C."/>
            <person name="LaButti K."/>
            <person name="Lindquist E.A."/>
            <person name="Lipzen A."/>
            <person name="Lundell T."/>
            <person name="Morin E."/>
            <person name="Murat C."/>
            <person name="Riley R."/>
            <person name="Ohm R."/>
            <person name="Sun H."/>
            <person name="Tunlid A."/>
            <person name="Henrissat B."/>
            <person name="Grigoriev I.V."/>
            <person name="Hibbett D.S."/>
            <person name="Martin F."/>
        </authorList>
    </citation>
    <scope>NUCLEOTIDE SEQUENCE [LARGE SCALE GENOMIC DNA]</scope>
    <source>
        <strain evidence="3">LaAM-08-1</strain>
    </source>
</reference>
<name>A0A0C9WRT2_9AGAR</name>
<sequence length="146" mass="17135">MHFQAVLSRRVVWATYDSTQHSLFGSHKQNFSPSYHVQRSTGCLHWSILQGSLKRPGSFCNVFLPLSCSSWTLEPRERFTFFPLLFFPTFFFLFPFVRPSIHQSNQLTKSCMDFLSFIFWSKNMIMITVQTEINALREMKGVNFDS</sequence>
<keyword evidence="1" id="KW-0472">Membrane</keyword>
<evidence type="ECO:0000313" key="2">
    <source>
        <dbReference type="EMBL" id="KIK01360.1"/>
    </source>
</evidence>
<protein>
    <submittedName>
        <fullName evidence="2">Uncharacterized protein</fullName>
    </submittedName>
</protein>
<dbReference type="AlphaFoldDB" id="A0A0C9WRT2"/>
<evidence type="ECO:0000313" key="3">
    <source>
        <dbReference type="Proteomes" id="UP000054477"/>
    </source>
</evidence>
<dbReference type="EMBL" id="KN838608">
    <property type="protein sequence ID" value="KIK01360.1"/>
    <property type="molecule type" value="Genomic_DNA"/>
</dbReference>
<keyword evidence="3" id="KW-1185">Reference proteome</keyword>
<evidence type="ECO:0000256" key="1">
    <source>
        <dbReference type="SAM" id="Phobius"/>
    </source>
</evidence>